<dbReference type="SUPFAM" id="SSF64571">
    <property type="entry name" value="Cellulose docking domain, dockering"/>
    <property type="match status" value="2"/>
</dbReference>
<evidence type="ECO:0000259" key="4">
    <source>
        <dbReference type="PROSITE" id="PS51763"/>
    </source>
</evidence>
<dbReference type="GO" id="GO:0016787">
    <property type="term" value="F:hydrolase activity"/>
    <property type="evidence" value="ECO:0007669"/>
    <property type="project" value="UniProtKB-KW"/>
</dbReference>
<evidence type="ECO:0000313" key="5">
    <source>
        <dbReference type="EMBL" id="ORY47121.1"/>
    </source>
</evidence>
<evidence type="ECO:0000313" key="6">
    <source>
        <dbReference type="Proteomes" id="UP000193920"/>
    </source>
</evidence>
<keyword evidence="6" id="KW-1185">Reference proteome</keyword>
<dbReference type="Gene3D" id="3.90.1220.10">
    <property type="entry name" value="Cellulose docking domain, dockering"/>
    <property type="match status" value="2"/>
</dbReference>
<dbReference type="STRING" id="1754190.A0A1Y2CJ92"/>
<gene>
    <name evidence="5" type="ORF">LY90DRAFT_703292</name>
</gene>
<dbReference type="EMBL" id="MCOG01000105">
    <property type="protein sequence ID" value="ORY47121.1"/>
    <property type="molecule type" value="Genomic_DNA"/>
</dbReference>
<dbReference type="AlphaFoldDB" id="A0A1Y2CJ92"/>
<dbReference type="Proteomes" id="UP000193920">
    <property type="component" value="Unassembled WGS sequence"/>
</dbReference>
<evidence type="ECO:0000256" key="1">
    <source>
        <dbReference type="ARBA" id="ARBA00022729"/>
    </source>
</evidence>
<proteinExistence type="predicted"/>
<dbReference type="OrthoDB" id="2147115at2759"/>
<keyword evidence="1" id="KW-0732">Signal</keyword>
<feature type="domain" description="CBM10" evidence="4">
    <location>
        <begin position="464"/>
        <end position="501"/>
    </location>
</feature>
<sequence>MKEWNDDWVELSWTVPEGNKIVDGVIKVDLVNNAGFSLQSKTLESKYGIMIFDFKISPVNGLTSLNFISFDENDYVNQGNYLYTGNDYMTIEQEIKNHGKNTFIDSIKRFAWQNYGNEKDYTLYLRRIIYRDIDYIIKKYDKPLPIFDSESCAISKYWDVTSTNKDVISFTRENGNCIMEMTVSYENPAMFELINNKRFTGGKFEVVVKSQQEKALFTWYVLNSNDPNVDEQENDTFTVSKDYKSFVNEDFETTDEYNTIKIAPIMDDKLTYKISDFKFYPITVDESIPLYDITHIEEPDVILDNTGLIWDDDSWGNTYCEFQVINENMECSFKGKKGLWPAFSFKTTNNYDAGTLVIVMKVLEPDKNINILSFDRSENYHNVISIKATTEYDEYRITMPSFENYATYRYAIQEASQSDNTYYIKSIIYYPSYIPIPDKTYTPVPTKTKSKTSTLGKDTPKTEKEIYKENGYGSCSLQTKIIAVDNDGIWGIENNKWCAILSDDINSSSCWSIIYGYQCCSSDAIIEEGAVWGEEKDGTKCGVDKQGICWANELGYDCCSKRDTKIIFIDESGAWGATKDNKWCGII</sequence>
<keyword evidence="2" id="KW-0677">Repeat</keyword>
<dbReference type="PROSITE" id="PS51763">
    <property type="entry name" value="CBM10"/>
    <property type="match status" value="2"/>
</dbReference>
<evidence type="ECO:0000256" key="2">
    <source>
        <dbReference type="ARBA" id="ARBA00022737"/>
    </source>
</evidence>
<dbReference type="InterPro" id="IPR009034">
    <property type="entry name" value="Dockerin_dom_fun_sf"/>
</dbReference>
<protein>
    <recommendedName>
        <fullName evidence="4">CBM10 domain-containing protein</fullName>
    </recommendedName>
</protein>
<keyword evidence="3" id="KW-0378">Hydrolase</keyword>
<evidence type="ECO:0000256" key="3">
    <source>
        <dbReference type="ARBA" id="ARBA00022801"/>
    </source>
</evidence>
<accession>A0A1Y2CJ92</accession>
<reference evidence="5 6" key="1">
    <citation type="submission" date="2016-08" db="EMBL/GenBank/DDBJ databases">
        <title>A Parts List for Fungal Cellulosomes Revealed by Comparative Genomics.</title>
        <authorList>
            <consortium name="DOE Joint Genome Institute"/>
            <person name="Haitjema C.H."/>
            <person name="Gilmore S.P."/>
            <person name="Henske J.K."/>
            <person name="Solomon K.V."/>
            <person name="De Groot R."/>
            <person name="Kuo A."/>
            <person name="Mondo S.J."/>
            <person name="Salamov A.A."/>
            <person name="Labutti K."/>
            <person name="Zhao Z."/>
            <person name="Chiniquy J."/>
            <person name="Barry K."/>
            <person name="Brewer H.M."/>
            <person name="Purvine S.O."/>
            <person name="Wright A.T."/>
            <person name="Boxma B."/>
            <person name="Van Alen T."/>
            <person name="Hackstein J.H."/>
            <person name="Baker S.E."/>
            <person name="Grigoriev I.V."/>
            <person name="O'Malley M.A."/>
        </authorList>
    </citation>
    <scope>NUCLEOTIDE SEQUENCE [LARGE SCALE GENOMIC DNA]</scope>
    <source>
        <strain evidence="5 6">G1</strain>
    </source>
</reference>
<dbReference type="Gene3D" id="2.60.120.430">
    <property type="entry name" value="Galactose-binding lectin"/>
    <property type="match status" value="2"/>
</dbReference>
<dbReference type="Pfam" id="PF02013">
    <property type="entry name" value="CBM_10"/>
    <property type="match status" value="2"/>
</dbReference>
<dbReference type="InterPro" id="IPR002883">
    <property type="entry name" value="CBM10/Dockerin_dom"/>
</dbReference>
<comment type="caution">
    <text evidence="5">The sequence shown here is derived from an EMBL/GenBank/DDBJ whole genome shotgun (WGS) entry which is preliminary data.</text>
</comment>
<name>A0A1Y2CJ92_9FUNG</name>
<feature type="domain" description="CBM10" evidence="4">
    <location>
        <begin position="548"/>
        <end position="587"/>
    </location>
</feature>
<organism evidence="5 6">
    <name type="scientific">Neocallimastix californiae</name>
    <dbReference type="NCBI Taxonomy" id="1754190"/>
    <lineage>
        <taxon>Eukaryota</taxon>
        <taxon>Fungi</taxon>
        <taxon>Fungi incertae sedis</taxon>
        <taxon>Chytridiomycota</taxon>
        <taxon>Chytridiomycota incertae sedis</taxon>
        <taxon>Neocallimastigomycetes</taxon>
        <taxon>Neocallimastigales</taxon>
        <taxon>Neocallimastigaceae</taxon>
        <taxon>Neocallimastix</taxon>
    </lineage>
</organism>